<dbReference type="Gene3D" id="3.10.520.10">
    <property type="entry name" value="ApbE-like domains"/>
    <property type="match status" value="1"/>
</dbReference>
<dbReference type="EC" id="2.7.1.180" evidence="2"/>
<evidence type="ECO:0000256" key="2">
    <source>
        <dbReference type="ARBA" id="ARBA00011955"/>
    </source>
</evidence>
<keyword evidence="5 11" id="KW-0808">Transferase</keyword>
<dbReference type="InterPro" id="IPR003374">
    <property type="entry name" value="ApbE-like_sf"/>
</dbReference>
<dbReference type="EMBL" id="JBHTEC010000011">
    <property type="protein sequence ID" value="MFD0289690.1"/>
    <property type="molecule type" value="Genomic_DNA"/>
</dbReference>
<evidence type="ECO:0000256" key="7">
    <source>
        <dbReference type="ARBA" id="ARBA00022827"/>
    </source>
</evidence>
<dbReference type="Proteomes" id="UP001596957">
    <property type="component" value="Unassembled WGS sequence"/>
</dbReference>
<dbReference type="Pfam" id="PF02424">
    <property type="entry name" value="ApbE"/>
    <property type="match status" value="1"/>
</dbReference>
<evidence type="ECO:0000256" key="1">
    <source>
        <dbReference type="ARBA" id="ARBA00001946"/>
    </source>
</evidence>
<dbReference type="InterPro" id="IPR024932">
    <property type="entry name" value="ApbE"/>
</dbReference>
<comment type="catalytic activity">
    <reaction evidence="10">
        <text>L-threonyl-[protein] + FAD = FMN-L-threonyl-[protein] + AMP + H(+)</text>
        <dbReference type="Rhea" id="RHEA:36847"/>
        <dbReference type="Rhea" id="RHEA-COMP:11060"/>
        <dbReference type="Rhea" id="RHEA-COMP:11061"/>
        <dbReference type="ChEBI" id="CHEBI:15378"/>
        <dbReference type="ChEBI" id="CHEBI:30013"/>
        <dbReference type="ChEBI" id="CHEBI:57692"/>
        <dbReference type="ChEBI" id="CHEBI:74257"/>
        <dbReference type="ChEBI" id="CHEBI:456215"/>
        <dbReference type="EC" id="2.7.1.180"/>
    </reaction>
</comment>
<accession>A0ABW2VZ34</accession>
<evidence type="ECO:0000256" key="10">
    <source>
        <dbReference type="ARBA" id="ARBA00048540"/>
    </source>
</evidence>
<reference evidence="12" key="1">
    <citation type="journal article" date="2019" name="Int. J. Syst. Evol. Microbiol.">
        <title>The Global Catalogue of Microorganisms (GCM) 10K type strain sequencing project: providing services to taxonomists for standard genome sequencing and annotation.</title>
        <authorList>
            <consortium name="The Broad Institute Genomics Platform"/>
            <consortium name="The Broad Institute Genome Sequencing Center for Infectious Disease"/>
            <person name="Wu L."/>
            <person name="Ma J."/>
        </authorList>
    </citation>
    <scope>NUCLEOTIDE SEQUENCE [LARGE SCALE GENOMIC DNA]</scope>
    <source>
        <strain evidence="12">CGMCC 4.7198</strain>
    </source>
</reference>
<sequence>MRGFHGAVTRPVTAGYPTVTAKFDLRHSGGRALRIGLEHPFDPRLVIGVANPRDRALCASGVSRRAWGDGLHHVLDARTGVPVRDVVATWVVADTAALADGLATALFFTDAHWLAETFGPEQFAYVRVRADGHAEISRNFEGELFTS</sequence>
<keyword evidence="12" id="KW-1185">Reference proteome</keyword>
<evidence type="ECO:0000256" key="4">
    <source>
        <dbReference type="ARBA" id="ARBA00022630"/>
    </source>
</evidence>
<name>A0ABW2VZ34_9ACTN</name>
<evidence type="ECO:0000256" key="6">
    <source>
        <dbReference type="ARBA" id="ARBA00022723"/>
    </source>
</evidence>
<dbReference type="PANTHER" id="PTHR30040:SF2">
    <property type="entry name" value="FAD:PROTEIN FMN TRANSFERASE"/>
    <property type="match status" value="1"/>
</dbReference>
<evidence type="ECO:0000313" key="12">
    <source>
        <dbReference type="Proteomes" id="UP001596957"/>
    </source>
</evidence>
<comment type="cofactor">
    <cofactor evidence="1">
        <name>Mg(2+)</name>
        <dbReference type="ChEBI" id="CHEBI:18420"/>
    </cofactor>
</comment>
<keyword evidence="7" id="KW-0274">FAD</keyword>
<dbReference type="PANTHER" id="PTHR30040">
    <property type="entry name" value="THIAMINE BIOSYNTHESIS LIPOPROTEIN APBE"/>
    <property type="match status" value="1"/>
</dbReference>
<keyword evidence="4" id="KW-0285">Flavoprotein</keyword>
<evidence type="ECO:0000256" key="3">
    <source>
        <dbReference type="ARBA" id="ARBA00016337"/>
    </source>
</evidence>
<organism evidence="11 12">
    <name type="scientific">Streptomyces lutosisoli</name>
    <dbReference type="NCBI Taxonomy" id="2665721"/>
    <lineage>
        <taxon>Bacteria</taxon>
        <taxon>Bacillati</taxon>
        <taxon>Actinomycetota</taxon>
        <taxon>Actinomycetes</taxon>
        <taxon>Kitasatosporales</taxon>
        <taxon>Streptomycetaceae</taxon>
        <taxon>Streptomyces</taxon>
    </lineage>
</organism>
<dbReference type="GO" id="GO:0016740">
    <property type="term" value="F:transferase activity"/>
    <property type="evidence" value="ECO:0007669"/>
    <property type="project" value="UniProtKB-KW"/>
</dbReference>
<dbReference type="SUPFAM" id="SSF143631">
    <property type="entry name" value="ApbE-like"/>
    <property type="match status" value="1"/>
</dbReference>
<evidence type="ECO:0000256" key="5">
    <source>
        <dbReference type="ARBA" id="ARBA00022679"/>
    </source>
</evidence>
<comment type="caution">
    <text evidence="11">The sequence shown here is derived from an EMBL/GenBank/DDBJ whole genome shotgun (WGS) entry which is preliminary data.</text>
</comment>
<keyword evidence="8" id="KW-0460">Magnesium</keyword>
<keyword evidence="6" id="KW-0479">Metal-binding</keyword>
<evidence type="ECO:0000256" key="9">
    <source>
        <dbReference type="ARBA" id="ARBA00031306"/>
    </source>
</evidence>
<evidence type="ECO:0000256" key="8">
    <source>
        <dbReference type="ARBA" id="ARBA00022842"/>
    </source>
</evidence>
<dbReference type="RefSeq" id="WP_381263072.1">
    <property type="nucleotide sequence ID" value="NZ_JBHTBI010000071.1"/>
</dbReference>
<proteinExistence type="predicted"/>
<evidence type="ECO:0000313" key="11">
    <source>
        <dbReference type="EMBL" id="MFD0289690.1"/>
    </source>
</evidence>
<gene>
    <name evidence="11" type="ORF">ACFQZP_50540</name>
</gene>
<protein>
    <recommendedName>
        <fullName evidence="3">FAD:protein FMN transferase</fullName>
        <ecNumber evidence="2">2.7.1.180</ecNumber>
    </recommendedName>
    <alternativeName>
        <fullName evidence="9">Flavin transferase</fullName>
    </alternativeName>
</protein>